<gene>
    <name evidence="2" type="ORF">TCNE_LOCUS12577</name>
    <name evidence="1" type="ORF">TCNE_LOCUS862</name>
</gene>
<organism evidence="3 5">
    <name type="scientific">Toxocara canis</name>
    <name type="common">Canine roundworm</name>
    <dbReference type="NCBI Taxonomy" id="6265"/>
    <lineage>
        <taxon>Eukaryota</taxon>
        <taxon>Metazoa</taxon>
        <taxon>Ecdysozoa</taxon>
        <taxon>Nematoda</taxon>
        <taxon>Chromadorea</taxon>
        <taxon>Rhabditida</taxon>
        <taxon>Spirurina</taxon>
        <taxon>Ascaridomorpha</taxon>
        <taxon>Ascaridoidea</taxon>
        <taxon>Toxocaridae</taxon>
        <taxon>Toxocara</taxon>
    </lineage>
</organism>
<name>A0A183UVQ7_TOXCA</name>
<sequence length="88" mass="10120">MKCLVWTCGLHTPDDADIRTRALRKMEDNPQATLKELNLEIQQFLNIRRDAKLLGSPPSLLQPEVNAVAIKKTCMWKITLGERLLLHR</sequence>
<evidence type="ECO:0000313" key="4">
    <source>
        <dbReference type="WBParaSite" id="TCNE_0000086101-mRNA-1"/>
    </source>
</evidence>
<evidence type="ECO:0000313" key="3">
    <source>
        <dbReference type="Proteomes" id="UP000050794"/>
    </source>
</evidence>
<evidence type="ECO:0000313" key="2">
    <source>
        <dbReference type="EMBL" id="VDM43898.1"/>
    </source>
</evidence>
<reference evidence="1 3" key="2">
    <citation type="submission" date="2018-11" db="EMBL/GenBank/DDBJ databases">
        <authorList>
            <consortium name="Pathogen Informatics"/>
        </authorList>
    </citation>
    <scope>NUCLEOTIDE SEQUENCE [LARGE SCALE GENOMIC DNA]</scope>
</reference>
<proteinExistence type="predicted"/>
<protein>
    <submittedName>
        <fullName evidence="1 4">Uncharacterized protein</fullName>
    </submittedName>
</protein>
<dbReference type="AlphaFoldDB" id="A0A183UVQ7"/>
<dbReference type="EMBL" id="UYWY01021331">
    <property type="protein sequence ID" value="VDM43898.1"/>
    <property type="molecule type" value="Genomic_DNA"/>
</dbReference>
<keyword evidence="3" id="KW-1185">Reference proteome</keyword>
<dbReference type="Proteomes" id="UP000050794">
    <property type="component" value="Unassembled WGS sequence"/>
</dbReference>
<accession>A0A183UVQ7</accession>
<reference evidence="4 5" key="1">
    <citation type="submission" date="2016-06" db="UniProtKB">
        <authorList>
            <consortium name="WormBaseParasite"/>
        </authorList>
    </citation>
    <scope>IDENTIFICATION</scope>
</reference>
<evidence type="ECO:0000313" key="1">
    <source>
        <dbReference type="EMBL" id="VDM24987.1"/>
    </source>
</evidence>
<dbReference type="WBParaSite" id="TCNE_0000086101-mRNA-1">
    <property type="protein sequence ID" value="TCNE_0000086101-mRNA-1"/>
    <property type="gene ID" value="TCNE_0000086101"/>
</dbReference>
<evidence type="ECO:0000313" key="5">
    <source>
        <dbReference type="WBParaSite" id="TCNE_0001257701-mRNA-1"/>
    </source>
</evidence>
<dbReference type="EMBL" id="UYWY01000503">
    <property type="protein sequence ID" value="VDM24987.1"/>
    <property type="molecule type" value="Genomic_DNA"/>
</dbReference>
<dbReference type="WBParaSite" id="TCNE_0001257701-mRNA-1">
    <property type="protein sequence ID" value="TCNE_0001257701-mRNA-1"/>
    <property type="gene ID" value="TCNE_0001257701"/>
</dbReference>